<dbReference type="EMBL" id="AJ888908">
    <property type="protein sequence ID" value="CAI61967.2"/>
    <property type="molecule type" value="Genomic_DNA"/>
</dbReference>
<dbReference type="InterPro" id="IPR050696">
    <property type="entry name" value="FtsA/MreB"/>
</dbReference>
<comment type="subcellular location">
    <subcellularLocation>
        <location evidence="5">Cell membrane</location>
        <topology evidence="5">Peripheral membrane protein</topology>
        <orientation evidence="5">Cytoplasmic side</orientation>
    </subcellularLocation>
    <text evidence="5">Localizes to the Z ring in an FtsZ-dependent manner. Targeted to the membrane through a conserved C-terminal amphipathic helix.</text>
</comment>
<dbReference type="CDD" id="cd24048">
    <property type="entry name" value="ASKHA_NBD_FtsA"/>
    <property type="match status" value="1"/>
</dbReference>
<dbReference type="Pfam" id="PF02491">
    <property type="entry name" value="SHS2_FTSA"/>
    <property type="match status" value="1"/>
</dbReference>
<keyword evidence="2 5" id="KW-0132">Cell division</keyword>
<proteinExistence type="inferred from homology"/>
<comment type="function">
    <text evidence="5 6">Cell division protein that is involved in the assembly of the Z ring. May serve as a membrane anchor for the Z ring.</text>
</comment>
<organism evidence="9">
    <name type="scientific">Prosthecobacter vanneervenii</name>
    <dbReference type="NCBI Taxonomy" id="48466"/>
    <lineage>
        <taxon>Bacteria</taxon>
        <taxon>Pseudomonadati</taxon>
        <taxon>Verrucomicrobiota</taxon>
        <taxon>Verrucomicrobiia</taxon>
        <taxon>Verrucomicrobiales</taxon>
        <taxon>Verrucomicrobiaceae</taxon>
        <taxon>Prosthecobacter</taxon>
    </lineage>
</organism>
<keyword evidence="3 5" id="KW-0472">Membrane</keyword>
<feature type="compositionally biased region" description="Basic residues" evidence="7">
    <location>
        <begin position="11"/>
        <end position="24"/>
    </location>
</feature>
<keyword evidence="4 5" id="KW-0131">Cell cycle</keyword>
<reference evidence="9" key="2">
    <citation type="journal article" date="2008" name="J. Bacteriol.">
        <title>Characterization and evolution of cell division and cell wall synthesis genes in the bacterial phyla Verrucomicrobia, Lentisphaerae, Chlamydiae, and Planctomycetes and phylogenetic comparison with rRNA genes.</title>
        <authorList>
            <person name="Pilhofer M."/>
            <person name="Rappl K."/>
            <person name="Eckl C."/>
            <person name="Bauer A.P."/>
            <person name="Ludwig W."/>
            <person name="Schleifer K.H."/>
            <person name="Petroni G."/>
        </authorList>
    </citation>
    <scope>NUCLEOTIDE SEQUENCE</scope>
    <source>
        <strain evidence="9">DSM 12252</strain>
    </source>
</reference>
<keyword evidence="1 5" id="KW-1003">Cell membrane</keyword>
<protein>
    <recommendedName>
        <fullName evidence="5 6">Cell division protein FtsA</fullName>
    </recommendedName>
</protein>
<evidence type="ECO:0000256" key="6">
    <source>
        <dbReference type="PIRNR" id="PIRNR003101"/>
    </source>
</evidence>
<accession>A4V6H0</accession>
<evidence type="ECO:0000259" key="8">
    <source>
        <dbReference type="SMART" id="SM00842"/>
    </source>
</evidence>
<gene>
    <name evidence="5 9" type="primary">ftsA</name>
</gene>
<comment type="similarity">
    <text evidence="5 6">Belongs to the FtsA/MreB family.</text>
</comment>
<evidence type="ECO:0000256" key="2">
    <source>
        <dbReference type="ARBA" id="ARBA00022618"/>
    </source>
</evidence>
<dbReference type="GO" id="GO:0009898">
    <property type="term" value="C:cytoplasmic side of plasma membrane"/>
    <property type="evidence" value="ECO:0007669"/>
    <property type="project" value="UniProtKB-UniRule"/>
</dbReference>
<name>A4V6H0_9BACT</name>
<dbReference type="GO" id="GO:0032153">
    <property type="term" value="C:cell division site"/>
    <property type="evidence" value="ECO:0007669"/>
    <property type="project" value="UniProtKB-UniRule"/>
</dbReference>
<dbReference type="AlphaFoldDB" id="A4V6H0"/>
<dbReference type="Gene3D" id="3.30.420.40">
    <property type="match status" value="2"/>
</dbReference>
<evidence type="ECO:0000256" key="1">
    <source>
        <dbReference type="ARBA" id="ARBA00022475"/>
    </source>
</evidence>
<dbReference type="PIRSF" id="PIRSF003101">
    <property type="entry name" value="FtsA"/>
    <property type="match status" value="1"/>
</dbReference>
<dbReference type="GO" id="GO:0043093">
    <property type="term" value="P:FtsZ-dependent cytokinesis"/>
    <property type="evidence" value="ECO:0007669"/>
    <property type="project" value="UniProtKB-UniRule"/>
</dbReference>
<evidence type="ECO:0000256" key="7">
    <source>
        <dbReference type="SAM" id="MobiDB-lite"/>
    </source>
</evidence>
<comment type="subunit">
    <text evidence="5">Self-interacts. Interacts with FtsZ.</text>
</comment>
<reference evidence="9" key="1">
    <citation type="journal article" date="2007" name="Mol. Biol. Evol.">
        <title>Coexistence of tubulins and ftsZ in different Prosthecobacter species.</title>
        <authorList>
            <person name="Pilhofer M."/>
            <person name="Rosati G."/>
            <person name="Ludwig W."/>
            <person name="Schleifer K.H."/>
            <person name="Petroni G."/>
        </authorList>
    </citation>
    <scope>NUCLEOTIDE SEQUENCE</scope>
    <source>
        <strain evidence="9">DSM 12252</strain>
    </source>
</reference>
<evidence type="ECO:0000256" key="4">
    <source>
        <dbReference type="ARBA" id="ARBA00023306"/>
    </source>
</evidence>
<dbReference type="NCBIfam" id="TIGR01174">
    <property type="entry name" value="ftsA"/>
    <property type="match status" value="1"/>
</dbReference>
<evidence type="ECO:0000256" key="5">
    <source>
        <dbReference type="HAMAP-Rule" id="MF_02033"/>
    </source>
</evidence>
<dbReference type="HAMAP" id="MF_02033">
    <property type="entry name" value="FtsA"/>
    <property type="match status" value="1"/>
</dbReference>
<dbReference type="Pfam" id="PF14450">
    <property type="entry name" value="FtsA"/>
    <property type="match status" value="1"/>
</dbReference>
<sequence>MADRHTESHCHHQHPCHLPRKTGHRRAESGGQRPHSTRTLNLMAKSTIYAGLEIGTHKICVVVGEAKRDGAIKILGVGQAPSRGVRKGEIVDFEKVQTCVNDALVRAEDRSDVMIRNVFLGVTGAHIESLNNRGRHRLPDQTEIAEDDVEEAKEIARSVSIPQSNVFLHSVTRQYIVDGQEAVRQPIGREGRVLEADYHIIHGVRGRVQNAIRCVREIPLEVEDVVFNPVAAAQVVLTREAKMQGALMIDFGAGTCDYVLYEDGMITASGCVPLGGDHITNDVAMALQIPNGRAERLKVEEGSVLYEDVAEGEMLSIEDDTGLVLGEIERAFLFEVMNLRTKEILTQVRVRVEDHLGRLGAGIYLTGGVSMMKGVDAVAREVFGIKVTRAGSAPVSGITATFENPQYSAPIGLIRYAQILDSEKPFLSPLKRLGRRMQELLSSVTL</sequence>
<evidence type="ECO:0000256" key="3">
    <source>
        <dbReference type="ARBA" id="ARBA00023136"/>
    </source>
</evidence>
<dbReference type="SUPFAM" id="SSF53067">
    <property type="entry name" value="Actin-like ATPase domain"/>
    <property type="match status" value="2"/>
</dbReference>
<feature type="domain" description="SHS2" evidence="8">
    <location>
        <begin position="49"/>
        <end position="236"/>
    </location>
</feature>
<feature type="compositionally biased region" description="Basic and acidic residues" evidence="7">
    <location>
        <begin position="1"/>
        <end position="10"/>
    </location>
</feature>
<dbReference type="Gene3D" id="3.30.1490.110">
    <property type="match status" value="1"/>
</dbReference>
<dbReference type="InterPro" id="IPR043129">
    <property type="entry name" value="ATPase_NBD"/>
</dbReference>
<dbReference type="PANTHER" id="PTHR32432:SF4">
    <property type="entry name" value="CELL DIVISION PROTEIN FTSA"/>
    <property type="match status" value="1"/>
</dbReference>
<dbReference type="InterPro" id="IPR020823">
    <property type="entry name" value="Cell_div_FtsA"/>
</dbReference>
<feature type="region of interest" description="Disordered" evidence="7">
    <location>
        <begin position="1"/>
        <end position="37"/>
    </location>
</feature>
<evidence type="ECO:0000313" key="9">
    <source>
        <dbReference type="EMBL" id="CAI61967.2"/>
    </source>
</evidence>
<dbReference type="SMART" id="SM00842">
    <property type="entry name" value="FtsA"/>
    <property type="match status" value="1"/>
</dbReference>
<dbReference type="InterPro" id="IPR003494">
    <property type="entry name" value="SHS2_FtsA"/>
</dbReference>
<dbReference type="PANTHER" id="PTHR32432">
    <property type="entry name" value="CELL DIVISION PROTEIN FTSA-RELATED"/>
    <property type="match status" value="1"/>
</dbReference>